<dbReference type="Pfam" id="PF14291">
    <property type="entry name" value="DUF4371"/>
    <property type="match status" value="1"/>
</dbReference>
<feature type="domain" description="DUF4371" evidence="1">
    <location>
        <begin position="28"/>
        <end position="108"/>
    </location>
</feature>
<sequence length="402" mass="46120">MFRVGANLQRTSQHIDRVIERQNRLRLKTTIAAVKFVGDAKFCILVDESLHVSHKEQMTIILRFVDEERYVRERFFKIVSVKDITSINLKEQICLVLSTNKLQMQNIRVSSTKTLLQALRDDGWANFLLSVQQFVDDHGLEMPNMGAAYSMEKFYPGDFDASEVRALRLQLEHYKCQVASNKDSLGARVPGKSSTLHPPLPACGLASWLLACLWMMSSILHMYQELGEAEVVSCIPKYDFQFVKQAALPSRADDVNTLSGCFCGFGDIEVISAGHRKRDIRIFTDYCRTRSDCREASRRTKDVSTKYEHVNKFWVVTAISQCADLKVKYSEILNNKQSEESFIMKVLFRCCPFIKAETSMSYSTMHSRMENLESLAWEIQKTRFQFDRIYAPTIKDFAAGSL</sequence>
<evidence type="ECO:0000313" key="3">
    <source>
        <dbReference type="Proteomes" id="UP001237642"/>
    </source>
</evidence>
<dbReference type="AlphaFoldDB" id="A0AAD8JLF1"/>
<accession>A0AAD8JLF1</accession>
<name>A0AAD8JLF1_9APIA</name>
<comment type="caution">
    <text evidence="2">The sequence shown here is derived from an EMBL/GenBank/DDBJ whole genome shotgun (WGS) entry which is preliminary data.</text>
</comment>
<evidence type="ECO:0000259" key="1">
    <source>
        <dbReference type="Pfam" id="PF14291"/>
    </source>
</evidence>
<gene>
    <name evidence="2" type="ORF">POM88_004421</name>
</gene>
<proteinExistence type="predicted"/>
<dbReference type="PANTHER" id="PTHR45749">
    <property type="match status" value="1"/>
</dbReference>
<dbReference type="InterPro" id="IPR025398">
    <property type="entry name" value="DUF4371"/>
</dbReference>
<reference evidence="2" key="1">
    <citation type="submission" date="2023-02" db="EMBL/GenBank/DDBJ databases">
        <title>Genome of toxic invasive species Heracleum sosnowskyi carries increased number of genes despite the absence of recent whole-genome duplications.</title>
        <authorList>
            <person name="Schelkunov M."/>
            <person name="Shtratnikova V."/>
            <person name="Makarenko M."/>
            <person name="Klepikova A."/>
            <person name="Omelchenko D."/>
            <person name="Novikova G."/>
            <person name="Obukhova E."/>
            <person name="Bogdanov V."/>
            <person name="Penin A."/>
            <person name="Logacheva M."/>
        </authorList>
    </citation>
    <scope>NUCLEOTIDE SEQUENCE</scope>
    <source>
        <strain evidence="2">Hsosn_3</strain>
        <tissue evidence="2">Leaf</tissue>
    </source>
</reference>
<dbReference type="Proteomes" id="UP001237642">
    <property type="component" value="Unassembled WGS sequence"/>
</dbReference>
<organism evidence="2 3">
    <name type="scientific">Heracleum sosnowskyi</name>
    <dbReference type="NCBI Taxonomy" id="360622"/>
    <lineage>
        <taxon>Eukaryota</taxon>
        <taxon>Viridiplantae</taxon>
        <taxon>Streptophyta</taxon>
        <taxon>Embryophyta</taxon>
        <taxon>Tracheophyta</taxon>
        <taxon>Spermatophyta</taxon>
        <taxon>Magnoliopsida</taxon>
        <taxon>eudicotyledons</taxon>
        <taxon>Gunneridae</taxon>
        <taxon>Pentapetalae</taxon>
        <taxon>asterids</taxon>
        <taxon>campanulids</taxon>
        <taxon>Apiales</taxon>
        <taxon>Apiaceae</taxon>
        <taxon>Apioideae</taxon>
        <taxon>apioid superclade</taxon>
        <taxon>Tordylieae</taxon>
        <taxon>Tordyliinae</taxon>
        <taxon>Heracleum</taxon>
    </lineage>
</organism>
<evidence type="ECO:0000313" key="2">
    <source>
        <dbReference type="EMBL" id="KAK1404816.1"/>
    </source>
</evidence>
<dbReference type="PANTHER" id="PTHR45749:SF26">
    <property type="entry name" value="ZINC FINGER MYM-TYPE PROTEIN 1-LIKE"/>
    <property type="match status" value="1"/>
</dbReference>
<reference evidence="2" key="2">
    <citation type="submission" date="2023-05" db="EMBL/GenBank/DDBJ databases">
        <authorList>
            <person name="Schelkunov M.I."/>
        </authorList>
    </citation>
    <scope>NUCLEOTIDE SEQUENCE</scope>
    <source>
        <strain evidence="2">Hsosn_3</strain>
        <tissue evidence="2">Leaf</tissue>
    </source>
</reference>
<dbReference type="EMBL" id="JAUIZM010000001">
    <property type="protein sequence ID" value="KAK1404816.1"/>
    <property type="molecule type" value="Genomic_DNA"/>
</dbReference>
<protein>
    <recommendedName>
        <fullName evidence="1">DUF4371 domain-containing protein</fullName>
    </recommendedName>
</protein>
<keyword evidence="3" id="KW-1185">Reference proteome</keyword>